<keyword evidence="3" id="KW-1185">Reference proteome</keyword>
<organism evidence="2 3">
    <name type="scientific">Coleofasciculus chthonoplastes PCC 7420</name>
    <dbReference type="NCBI Taxonomy" id="118168"/>
    <lineage>
        <taxon>Bacteria</taxon>
        <taxon>Bacillati</taxon>
        <taxon>Cyanobacteriota</taxon>
        <taxon>Cyanophyceae</taxon>
        <taxon>Coleofasciculales</taxon>
        <taxon>Coleofasciculaceae</taxon>
        <taxon>Coleofasciculus</taxon>
    </lineage>
</organism>
<sequence>MVGLESRGSNVETCHGTSGSNVETCHGTSGSQGREFLINE</sequence>
<dbReference type="Proteomes" id="UP000003835">
    <property type="component" value="Unassembled WGS sequence"/>
</dbReference>
<protein>
    <submittedName>
        <fullName evidence="2">Uncharacterized protein</fullName>
    </submittedName>
</protein>
<name>B4W1J3_9CYAN</name>
<dbReference type="AlphaFoldDB" id="B4W1J3"/>
<dbReference type="STRING" id="118168.MC7420_5036"/>
<feature type="compositionally biased region" description="Polar residues" evidence="1">
    <location>
        <begin position="7"/>
        <end position="32"/>
    </location>
</feature>
<dbReference type="EMBL" id="DS989868">
    <property type="protein sequence ID" value="EDX71892.1"/>
    <property type="molecule type" value="Genomic_DNA"/>
</dbReference>
<reference evidence="2 3" key="1">
    <citation type="submission" date="2008-07" db="EMBL/GenBank/DDBJ databases">
        <authorList>
            <person name="Tandeau de Marsac N."/>
            <person name="Ferriera S."/>
            <person name="Johnson J."/>
            <person name="Kravitz S."/>
            <person name="Beeson K."/>
            <person name="Sutton G."/>
            <person name="Rogers Y.-H."/>
            <person name="Friedman R."/>
            <person name="Frazier M."/>
            <person name="Venter J.C."/>
        </authorList>
    </citation>
    <scope>NUCLEOTIDE SEQUENCE [LARGE SCALE GENOMIC DNA]</scope>
    <source>
        <strain evidence="2 3">PCC 7420</strain>
    </source>
</reference>
<evidence type="ECO:0000256" key="1">
    <source>
        <dbReference type="SAM" id="MobiDB-lite"/>
    </source>
</evidence>
<evidence type="ECO:0000313" key="2">
    <source>
        <dbReference type="EMBL" id="EDX71892.1"/>
    </source>
</evidence>
<proteinExistence type="predicted"/>
<dbReference type="HOGENOM" id="CLU_3287924_0_0_3"/>
<accession>B4W1J3</accession>
<evidence type="ECO:0000313" key="3">
    <source>
        <dbReference type="Proteomes" id="UP000003835"/>
    </source>
</evidence>
<gene>
    <name evidence="2" type="ORF">MC7420_5036</name>
</gene>
<feature type="region of interest" description="Disordered" evidence="1">
    <location>
        <begin position="1"/>
        <end position="40"/>
    </location>
</feature>